<organism evidence="2 3">
    <name type="scientific">Streptococcus penaeicida</name>
    <dbReference type="NCBI Taxonomy" id="1765960"/>
    <lineage>
        <taxon>Bacteria</taxon>
        <taxon>Bacillati</taxon>
        <taxon>Bacillota</taxon>
        <taxon>Bacilli</taxon>
        <taxon>Lactobacillales</taxon>
        <taxon>Streptococcaceae</taxon>
        <taxon>Streptococcus</taxon>
    </lineage>
</organism>
<dbReference type="PROSITE" id="PS51819">
    <property type="entry name" value="VOC"/>
    <property type="match status" value="1"/>
</dbReference>
<sequence>MEFKSLMHIAFYTDQLDQMLDFYVNKLGMTKKSEVEYSIYLDRDDRPALQKIAREEPDRIFNIYLEAAPGQFIELFTAHATQKEHTQWDEHKGYSHFALLVDDIFKTRDQLLAAGVELVHDISKGPSETYQMWLRDPDGNYFEVMQYTEKSIQLVGNC</sequence>
<evidence type="ECO:0000313" key="3">
    <source>
        <dbReference type="Proteomes" id="UP000235963"/>
    </source>
</evidence>
<feature type="domain" description="VOC" evidence="1">
    <location>
        <begin position="5"/>
        <end position="147"/>
    </location>
</feature>
<keyword evidence="3" id="KW-1185">Reference proteome</keyword>
<dbReference type="OrthoDB" id="375220at2"/>
<dbReference type="Pfam" id="PF00903">
    <property type="entry name" value="Glyoxalase"/>
    <property type="match status" value="1"/>
</dbReference>
<protein>
    <submittedName>
        <fullName evidence="2">Channel protein</fullName>
    </submittedName>
</protein>
<dbReference type="RefSeq" id="WP_102777800.1">
    <property type="nucleotide sequence ID" value="NZ_CBCSGP010000003.1"/>
</dbReference>
<evidence type="ECO:0000259" key="1">
    <source>
        <dbReference type="PROSITE" id="PS51819"/>
    </source>
</evidence>
<dbReference type="InterPro" id="IPR004360">
    <property type="entry name" value="Glyas_Fos-R_dOase_dom"/>
</dbReference>
<dbReference type="InterPro" id="IPR037523">
    <property type="entry name" value="VOC_core"/>
</dbReference>
<dbReference type="Proteomes" id="UP000235963">
    <property type="component" value="Unassembled WGS sequence"/>
</dbReference>
<reference evidence="2 3" key="1">
    <citation type="submission" date="2015-12" db="EMBL/GenBank/DDBJ databases">
        <title>Streptococcus penaeicida sp. nov.</title>
        <authorList>
            <person name="Gomez-Gil B."/>
            <person name="Morales-Covarrubias M."/>
        </authorList>
    </citation>
    <scope>NUCLEOTIDE SEQUENCE [LARGE SCALE GENOMIC DNA]</scope>
    <source>
        <strain evidence="2 3">CAIM 1838</strain>
    </source>
</reference>
<accession>A0A2N8LAY2</accession>
<name>A0A2N8LAY2_9STRE</name>
<comment type="caution">
    <text evidence="2">The sequence shown here is derived from an EMBL/GenBank/DDBJ whole genome shotgun (WGS) entry which is preliminary data.</text>
</comment>
<proteinExistence type="predicted"/>
<dbReference type="Gene3D" id="3.10.180.10">
    <property type="entry name" value="2,3-Dihydroxybiphenyl 1,2-Dioxygenase, domain 1"/>
    <property type="match status" value="1"/>
</dbReference>
<dbReference type="SUPFAM" id="SSF54593">
    <property type="entry name" value="Glyoxalase/Bleomycin resistance protein/Dihydroxybiphenyl dioxygenase"/>
    <property type="match status" value="1"/>
</dbReference>
<evidence type="ECO:0000313" key="2">
    <source>
        <dbReference type="EMBL" id="PND47316.1"/>
    </source>
</evidence>
<dbReference type="AlphaFoldDB" id="A0A2N8LAY2"/>
<dbReference type="EMBL" id="LOCM01000028">
    <property type="protein sequence ID" value="PND47316.1"/>
    <property type="molecule type" value="Genomic_DNA"/>
</dbReference>
<dbReference type="InterPro" id="IPR029068">
    <property type="entry name" value="Glyas_Bleomycin-R_OHBP_Dase"/>
</dbReference>
<gene>
    <name evidence="2" type="ORF">AT575_07285</name>
</gene>